<dbReference type="AlphaFoldDB" id="A0AAD9L3I3"/>
<keyword evidence="3" id="KW-0408">Iron</keyword>
<keyword evidence="4" id="KW-0411">Iron-sulfur</keyword>
<evidence type="ECO:0000259" key="8">
    <source>
        <dbReference type="Pfam" id="PF00462"/>
    </source>
</evidence>
<organism evidence="9 10">
    <name type="scientific">Ridgeia piscesae</name>
    <name type="common">Tubeworm</name>
    <dbReference type="NCBI Taxonomy" id="27915"/>
    <lineage>
        <taxon>Eukaryota</taxon>
        <taxon>Metazoa</taxon>
        <taxon>Spiralia</taxon>
        <taxon>Lophotrochozoa</taxon>
        <taxon>Annelida</taxon>
        <taxon>Polychaeta</taxon>
        <taxon>Sedentaria</taxon>
        <taxon>Canalipalpata</taxon>
        <taxon>Sabellida</taxon>
        <taxon>Siboglinidae</taxon>
        <taxon>Ridgeia</taxon>
    </lineage>
</organism>
<dbReference type="GO" id="GO:0051537">
    <property type="term" value="F:2 iron, 2 sulfur cluster binding"/>
    <property type="evidence" value="ECO:0007669"/>
    <property type="project" value="UniProtKB-KW"/>
</dbReference>
<proteinExistence type="predicted"/>
<protein>
    <recommendedName>
        <fullName evidence="6">Glutaredoxin-related protein 5, mitochondrial</fullName>
    </recommendedName>
    <alternativeName>
        <fullName evidence="7">Monothiol glutaredoxin-5</fullName>
    </alternativeName>
</protein>
<dbReference type="GO" id="GO:0005759">
    <property type="term" value="C:mitochondrial matrix"/>
    <property type="evidence" value="ECO:0007669"/>
    <property type="project" value="TreeGrafter"/>
</dbReference>
<keyword evidence="5" id="KW-0676">Redox-active center</keyword>
<dbReference type="PROSITE" id="PS51354">
    <property type="entry name" value="GLUTAREDOXIN_2"/>
    <property type="match status" value="1"/>
</dbReference>
<dbReference type="FunFam" id="3.40.30.10:FF:000005">
    <property type="entry name" value="Glutaredoxin 5"/>
    <property type="match status" value="1"/>
</dbReference>
<dbReference type="InterPro" id="IPR036249">
    <property type="entry name" value="Thioredoxin-like_sf"/>
</dbReference>
<evidence type="ECO:0000256" key="5">
    <source>
        <dbReference type="ARBA" id="ARBA00023284"/>
    </source>
</evidence>
<name>A0AAD9L3I3_RIDPI</name>
<keyword evidence="10" id="KW-1185">Reference proteome</keyword>
<evidence type="ECO:0000313" key="9">
    <source>
        <dbReference type="EMBL" id="KAK2181798.1"/>
    </source>
</evidence>
<dbReference type="GO" id="GO:0046872">
    <property type="term" value="F:metal ion binding"/>
    <property type="evidence" value="ECO:0007669"/>
    <property type="project" value="UniProtKB-KW"/>
</dbReference>
<evidence type="ECO:0000256" key="4">
    <source>
        <dbReference type="ARBA" id="ARBA00023014"/>
    </source>
</evidence>
<evidence type="ECO:0000256" key="2">
    <source>
        <dbReference type="ARBA" id="ARBA00022723"/>
    </source>
</evidence>
<comment type="caution">
    <text evidence="9">The sequence shown here is derived from an EMBL/GenBank/DDBJ whole genome shotgun (WGS) entry which is preliminary data.</text>
</comment>
<keyword evidence="2" id="KW-0479">Metal-binding</keyword>
<evidence type="ECO:0000256" key="6">
    <source>
        <dbReference type="ARBA" id="ARBA00067456"/>
    </source>
</evidence>
<feature type="domain" description="Glutaredoxin" evidence="8">
    <location>
        <begin position="51"/>
        <end position="116"/>
    </location>
</feature>
<reference evidence="9" key="1">
    <citation type="journal article" date="2023" name="Mol. Biol. Evol.">
        <title>Third-Generation Sequencing Reveals the Adaptive Role of the Epigenome in Three Deep-Sea Polychaetes.</title>
        <authorList>
            <person name="Perez M."/>
            <person name="Aroh O."/>
            <person name="Sun Y."/>
            <person name="Lan Y."/>
            <person name="Juniper S.K."/>
            <person name="Young C.R."/>
            <person name="Angers B."/>
            <person name="Qian P.Y."/>
        </authorList>
    </citation>
    <scope>NUCLEOTIDE SEQUENCE</scope>
    <source>
        <strain evidence="9">R07B-5</strain>
    </source>
</reference>
<dbReference type="NCBIfam" id="TIGR00365">
    <property type="entry name" value="Grx4 family monothiol glutaredoxin"/>
    <property type="match status" value="1"/>
</dbReference>
<sequence length="152" mass="17246">MQILLKKTMYSLFRRSVIPLTRTTGLRTLCTQAVEPGSKEHIEKLVKNKQVVVFMKGTPDKPMCGFSNAVVQLMTFHGVEKYESYNVLEDDTLRQGIKAYSNWPTIPQVYMNGEFIGGCDIMLDMHKNGDLIEELGKVGIRSAVLDMEKNKE</sequence>
<dbReference type="SUPFAM" id="SSF52833">
    <property type="entry name" value="Thioredoxin-like"/>
    <property type="match status" value="1"/>
</dbReference>
<dbReference type="InterPro" id="IPR002109">
    <property type="entry name" value="Glutaredoxin"/>
</dbReference>
<dbReference type="EMBL" id="JAODUO010000380">
    <property type="protein sequence ID" value="KAK2181798.1"/>
    <property type="molecule type" value="Genomic_DNA"/>
</dbReference>
<gene>
    <name evidence="9" type="ORF">NP493_375g01060</name>
</gene>
<dbReference type="Pfam" id="PF00462">
    <property type="entry name" value="Glutaredoxin"/>
    <property type="match status" value="1"/>
</dbReference>
<evidence type="ECO:0000256" key="3">
    <source>
        <dbReference type="ARBA" id="ARBA00023004"/>
    </source>
</evidence>
<evidence type="ECO:0000256" key="7">
    <source>
        <dbReference type="ARBA" id="ARBA00076083"/>
    </source>
</evidence>
<evidence type="ECO:0000256" key="1">
    <source>
        <dbReference type="ARBA" id="ARBA00022714"/>
    </source>
</evidence>
<dbReference type="Proteomes" id="UP001209878">
    <property type="component" value="Unassembled WGS sequence"/>
</dbReference>
<dbReference type="PANTHER" id="PTHR10293">
    <property type="entry name" value="GLUTAREDOXIN FAMILY MEMBER"/>
    <property type="match status" value="1"/>
</dbReference>
<dbReference type="PANTHER" id="PTHR10293:SF16">
    <property type="entry name" value="GLUTAREDOXIN-RELATED PROTEIN 5, MITOCHONDRIAL"/>
    <property type="match status" value="1"/>
</dbReference>
<evidence type="ECO:0000313" key="10">
    <source>
        <dbReference type="Proteomes" id="UP001209878"/>
    </source>
</evidence>
<dbReference type="InterPro" id="IPR033658">
    <property type="entry name" value="GRX_PICOT-like"/>
</dbReference>
<dbReference type="CDD" id="cd03028">
    <property type="entry name" value="GRX_PICOT_like"/>
    <property type="match status" value="1"/>
</dbReference>
<accession>A0AAD9L3I3</accession>
<dbReference type="Gene3D" id="3.40.30.10">
    <property type="entry name" value="Glutaredoxin"/>
    <property type="match status" value="1"/>
</dbReference>
<dbReference type="InterPro" id="IPR004480">
    <property type="entry name" value="Monothiol_GRX-rel"/>
</dbReference>
<keyword evidence="1" id="KW-0001">2Fe-2S</keyword>